<gene>
    <name evidence="1" type="ORF">ALO63_02485</name>
</gene>
<dbReference type="Proteomes" id="UP000050420">
    <property type="component" value="Unassembled WGS sequence"/>
</dbReference>
<dbReference type="AlphaFoldDB" id="A0A0P9W7Y1"/>
<organism evidence="1 2">
    <name type="scientific">Pseudomonas amygdali pv. mori</name>
    <dbReference type="NCBI Taxonomy" id="34065"/>
    <lineage>
        <taxon>Bacteria</taxon>
        <taxon>Pseudomonadati</taxon>
        <taxon>Pseudomonadota</taxon>
        <taxon>Gammaproteobacteria</taxon>
        <taxon>Pseudomonadales</taxon>
        <taxon>Pseudomonadaceae</taxon>
        <taxon>Pseudomonas</taxon>
        <taxon>Pseudomonas amygdali</taxon>
    </lineage>
</organism>
<sequence>MGTVQLYRLGIGVDAMQMHNVQEVREEFTVAAVNRVLHEGGWTLVAIVSGDRHEGGFKTTAPIYVLAKLKTVQDEPGKWGDDGLWIPE</sequence>
<dbReference type="PATRIC" id="fig|34065.5.peg.3548"/>
<evidence type="ECO:0000313" key="1">
    <source>
        <dbReference type="EMBL" id="KPX96061.1"/>
    </source>
</evidence>
<reference evidence="1 2" key="1">
    <citation type="submission" date="2015-09" db="EMBL/GenBank/DDBJ databases">
        <title>Genome announcement of multiple Pseudomonas syringae strains.</title>
        <authorList>
            <person name="Thakur S."/>
            <person name="Wang P.W."/>
            <person name="Gong Y."/>
            <person name="Weir B.S."/>
            <person name="Guttman D.S."/>
        </authorList>
    </citation>
    <scope>NUCLEOTIDE SEQUENCE [LARGE SCALE GENOMIC DNA]</scope>
    <source>
        <strain evidence="1 2">ICMP4331</strain>
    </source>
</reference>
<dbReference type="EMBL" id="LJQU01000223">
    <property type="protein sequence ID" value="KPX96061.1"/>
    <property type="molecule type" value="Genomic_DNA"/>
</dbReference>
<comment type="caution">
    <text evidence="1">The sequence shown here is derived from an EMBL/GenBank/DDBJ whole genome shotgun (WGS) entry which is preliminary data.</text>
</comment>
<accession>A0A0P9W7Y1</accession>
<protein>
    <submittedName>
        <fullName evidence="1">Uncharacterized protein</fullName>
    </submittedName>
</protein>
<proteinExistence type="predicted"/>
<evidence type="ECO:0000313" key="2">
    <source>
        <dbReference type="Proteomes" id="UP000050420"/>
    </source>
</evidence>
<name>A0A0P9W7Y1_PSEA0</name>